<dbReference type="GO" id="GO:0005634">
    <property type="term" value="C:nucleus"/>
    <property type="evidence" value="ECO:0007669"/>
    <property type="project" value="UniProtKB-UniRule"/>
</dbReference>
<evidence type="ECO:0000256" key="2">
    <source>
        <dbReference type="PROSITE-ProRule" id="PRU00267"/>
    </source>
</evidence>
<dbReference type="InterPro" id="IPR050342">
    <property type="entry name" value="HMGB"/>
</dbReference>
<reference evidence="4" key="1">
    <citation type="submission" date="2021-01" db="EMBL/GenBank/DDBJ databases">
        <authorList>
            <person name="Corre E."/>
            <person name="Pelletier E."/>
            <person name="Niang G."/>
            <person name="Scheremetjew M."/>
            <person name="Finn R."/>
            <person name="Kale V."/>
            <person name="Holt S."/>
            <person name="Cochrane G."/>
            <person name="Meng A."/>
            <person name="Brown T."/>
            <person name="Cohen L."/>
        </authorList>
    </citation>
    <scope>NUCLEOTIDE SEQUENCE</scope>
    <source>
        <strain evidence="4">GSBS06</strain>
    </source>
</reference>
<evidence type="ECO:0000259" key="3">
    <source>
        <dbReference type="PROSITE" id="PS50118"/>
    </source>
</evidence>
<organism evidence="4">
    <name type="scientific">Aplanochytrium stocchinoi</name>
    <dbReference type="NCBI Taxonomy" id="215587"/>
    <lineage>
        <taxon>Eukaryota</taxon>
        <taxon>Sar</taxon>
        <taxon>Stramenopiles</taxon>
        <taxon>Bigyra</taxon>
        <taxon>Labyrinthulomycetes</taxon>
        <taxon>Thraustochytrida</taxon>
        <taxon>Thraustochytriidae</taxon>
        <taxon>Aplanochytrium</taxon>
    </lineage>
</organism>
<dbReference type="EMBL" id="HBIN01019504">
    <property type="protein sequence ID" value="CAE0444836.1"/>
    <property type="molecule type" value="Transcribed_RNA"/>
</dbReference>
<protein>
    <recommendedName>
        <fullName evidence="3">HMG box domain-containing protein</fullName>
    </recommendedName>
</protein>
<dbReference type="InterPro" id="IPR009071">
    <property type="entry name" value="HMG_box_dom"/>
</dbReference>
<dbReference type="AlphaFoldDB" id="A0A7S3V0Z0"/>
<proteinExistence type="predicted"/>
<dbReference type="PANTHER" id="PTHR48112">
    <property type="entry name" value="HIGH MOBILITY GROUP PROTEIN DSP1"/>
    <property type="match status" value="1"/>
</dbReference>
<dbReference type="InterPro" id="IPR036910">
    <property type="entry name" value="HMG_box_dom_sf"/>
</dbReference>
<accession>A0A7S3V0Z0</accession>
<sequence>MAKAGRRRKKKDPDAPKRAMCAYMFYSNKRRPQLKKSRPGLPFGEYAKIIAEEWKIMSDHEKSSFVELAKKDKIRYERQLKAYELKKETVKPPKPPVYTYKYLNAGIGDL</sequence>
<feature type="domain" description="HMG box" evidence="3">
    <location>
        <begin position="16"/>
        <end position="84"/>
    </location>
</feature>
<feature type="DNA-binding region" description="HMG box" evidence="2">
    <location>
        <begin position="16"/>
        <end position="84"/>
    </location>
</feature>
<gene>
    <name evidence="4" type="ORF">ASTO00021_LOCUS14872</name>
</gene>
<dbReference type="Pfam" id="PF09011">
    <property type="entry name" value="HMG_box_2"/>
    <property type="match status" value="1"/>
</dbReference>
<dbReference type="PRINTS" id="PR00886">
    <property type="entry name" value="HIGHMOBLTY12"/>
</dbReference>
<name>A0A7S3V0Z0_9STRA</name>
<dbReference type="Gene3D" id="1.10.30.10">
    <property type="entry name" value="High mobility group box domain"/>
    <property type="match status" value="1"/>
</dbReference>
<dbReference type="SUPFAM" id="SSF47095">
    <property type="entry name" value="HMG-box"/>
    <property type="match status" value="1"/>
</dbReference>
<keyword evidence="1 2" id="KW-0238">DNA-binding</keyword>
<dbReference type="SMART" id="SM00398">
    <property type="entry name" value="HMG"/>
    <property type="match status" value="1"/>
</dbReference>
<evidence type="ECO:0000256" key="1">
    <source>
        <dbReference type="ARBA" id="ARBA00023125"/>
    </source>
</evidence>
<dbReference type="PROSITE" id="PS50118">
    <property type="entry name" value="HMG_BOX_2"/>
    <property type="match status" value="1"/>
</dbReference>
<keyword evidence="2" id="KW-0539">Nucleus</keyword>
<dbReference type="GO" id="GO:0003677">
    <property type="term" value="F:DNA binding"/>
    <property type="evidence" value="ECO:0007669"/>
    <property type="project" value="UniProtKB-UniRule"/>
</dbReference>
<evidence type="ECO:0000313" key="4">
    <source>
        <dbReference type="EMBL" id="CAE0444836.1"/>
    </source>
</evidence>